<sequence length="430" mass="49111">MLIRAFLLWSFICSYFAIGFQSSLSESQCARFYNEYQLISKKMNDSSGEALKSLGNRYGRLQDRLEAFCQHTEYTATPQQSEDTPESQKNSKAIVLYSDESKQADWESFYTPPSYCLTESLSSVNKLRCKNELERFKEIFDQQWEQNNQKVAELDNTNLEEANSQIQDETNNEQSEEANFVSNESINQKRPSTLSTTNENTDLAVKTKTTGLDTLFVYIEDYLLALIILLIILVVIKLALPSLKRLFTKHFSYVAVNKYLMKHLSVNEYSLYSRISLPISGGMADIDELILSPFGIFIIICQPQTGRVYADTTSEVWTEQVGKKRNNFPSPSRQLPIKIAGVKQLLGIDDNVQGIVVFDQEVDFRTNMPKDVLQTGQLIAKIQHFEEKVFSPEQISHFVLLLSEYKPSNPFKELMGKIGSKQKMDSEWGG</sequence>
<name>A0A4Q7ILC9_9GAMM</name>
<keyword evidence="2" id="KW-1133">Transmembrane helix</keyword>
<reference evidence="4 5" key="1">
    <citation type="submission" date="2018-01" db="EMBL/GenBank/DDBJ databases">
        <title>Co-occurrence of chitin degradation, pigmentation and bioactivity in marine Pseudoalteromonas.</title>
        <authorList>
            <person name="Paulsen S."/>
            <person name="Gram L."/>
            <person name="Machado H."/>
        </authorList>
    </citation>
    <scope>NUCLEOTIDE SEQUENCE [LARGE SCALE GENOMIC DNA]</scope>
    <source>
        <strain evidence="4 5">S3898</strain>
    </source>
</reference>
<feature type="region of interest" description="Disordered" evidence="1">
    <location>
        <begin position="167"/>
        <end position="197"/>
    </location>
</feature>
<accession>A0A4Q7ILC9</accession>
<feature type="domain" description="NERD" evidence="3">
    <location>
        <begin position="248"/>
        <end position="365"/>
    </location>
</feature>
<dbReference type="InterPro" id="IPR011528">
    <property type="entry name" value="NERD"/>
</dbReference>
<comment type="caution">
    <text evidence="4">The sequence shown here is derived from an EMBL/GenBank/DDBJ whole genome shotgun (WGS) entry which is preliminary data.</text>
</comment>
<dbReference type="Pfam" id="PF08378">
    <property type="entry name" value="NERD"/>
    <property type="match status" value="1"/>
</dbReference>
<evidence type="ECO:0000256" key="2">
    <source>
        <dbReference type="SAM" id="Phobius"/>
    </source>
</evidence>
<evidence type="ECO:0000256" key="1">
    <source>
        <dbReference type="SAM" id="MobiDB-lite"/>
    </source>
</evidence>
<feature type="transmembrane region" description="Helical" evidence="2">
    <location>
        <begin position="222"/>
        <end position="240"/>
    </location>
</feature>
<feature type="compositionally biased region" description="Polar residues" evidence="1">
    <location>
        <begin position="180"/>
        <end position="197"/>
    </location>
</feature>
<gene>
    <name evidence="4" type="ORF">C1E23_14510</name>
</gene>
<dbReference type="AlphaFoldDB" id="A0A4Q7ILC9"/>
<protein>
    <recommendedName>
        <fullName evidence="3">NERD domain-containing protein</fullName>
    </recommendedName>
</protein>
<evidence type="ECO:0000313" key="5">
    <source>
        <dbReference type="Proteomes" id="UP000291338"/>
    </source>
</evidence>
<evidence type="ECO:0000259" key="3">
    <source>
        <dbReference type="PROSITE" id="PS50965"/>
    </source>
</evidence>
<keyword evidence="2" id="KW-0812">Transmembrane</keyword>
<evidence type="ECO:0000313" key="4">
    <source>
        <dbReference type="EMBL" id="RZQ52465.1"/>
    </source>
</evidence>
<dbReference type="RefSeq" id="WP_130256258.1">
    <property type="nucleotide sequence ID" value="NZ_PPSX01000056.1"/>
</dbReference>
<dbReference type="Proteomes" id="UP000291338">
    <property type="component" value="Unassembled WGS sequence"/>
</dbReference>
<dbReference type="PROSITE" id="PS50965">
    <property type="entry name" value="NERD"/>
    <property type="match status" value="1"/>
</dbReference>
<proteinExistence type="predicted"/>
<keyword evidence="2" id="KW-0472">Membrane</keyword>
<dbReference type="EMBL" id="PPSX01000056">
    <property type="protein sequence ID" value="RZQ52465.1"/>
    <property type="molecule type" value="Genomic_DNA"/>
</dbReference>
<organism evidence="4 5">
    <name type="scientific">Pseudoalteromonas phenolica</name>
    <dbReference type="NCBI Taxonomy" id="161398"/>
    <lineage>
        <taxon>Bacteria</taxon>
        <taxon>Pseudomonadati</taxon>
        <taxon>Pseudomonadota</taxon>
        <taxon>Gammaproteobacteria</taxon>
        <taxon>Alteromonadales</taxon>
        <taxon>Pseudoalteromonadaceae</taxon>
        <taxon>Pseudoalteromonas</taxon>
    </lineage>
</organism>